<dbReference type="STRING" id="679937.Bcop_0309"/>
<dbReference type="InterPro" id="IPR002201">
    <property type="entry name" value="Glyco_trans_9"/>
</dbReference>
<dbReference type="InterPro" id="IPR051199">
    <property type="entry name" value="LPS_LOS_Heptosyltrfase"/>
</dbReference>
<sequence length="344" mass="39387">MARILIIRFSAIGDVAMTAPIVHSLALQYPELEITVLSRNFLQPIFKEMPSNVKFLGADLKGEHKGIAGLNKLFKELKKYKFDYVADFHNVLRSKYLGLRFKLEGVPVATVFKGRAGKRKLVRRNNKVFVRQKSLFQRYTDVLEYLGFPISANFDSIFGEGKGDFSKIKEVVGDKNQKWLGIAPFAQHKGKIYPIEKMEKVLAHFANEKRVKIFLFGGGAKEKAVFDEWVKKYPSVMSMIGKFDMEHELILMSYLDLMLSMDSSNMHLASLVNVPVLSIWGATHPYAGFLGWKQLPTNTIQIEDLPCRPCSVYGQKECYRKDYACLNRIEPQVIIDRIERDFSL</sequence>
<reference evidence="3 4" key="1">
    <citation type="journal article" date="2011" name="Stand. Genomic Sci.">
        <title>Non-contiguous finished genome sequence of Bacteroides coprosuis type strain (PC139).</title>
        <authorList>
            <person name="Land M."/>
            <person name="Held B."/>
            <person name="Gronow S."/>
            <person name="Abt B."/>
            <person name="Lucas S."/>
            <person name="Del Rio T.G."/>
            <person name="Nolan M."/>
            <person name="Tice H."/>
            <person name="Cheng J.F."/>
            <person name="Pitluck S."/>
            <person name="Liolios K."/>
            <person name="Pagani I."/>
            <person name="Ivanova N."/>
            <person name="Mavromatis K."/>
            <person name="Mikhailova N."/>
            <person name="Pati A."/>
            <person name="Tapia R."/>
            <person name="Han C."/>
            <person name="Goodwin L."/>
            <person name="Chen A."/>
            <person name="Palaniappan K."/>
            <person name="Hauser L."/>
            <person name="Brambilla E.M."/>
            <person name="Rohde M."/>
            <person name="Goker M."/>
            <person name="Detter J.C."/>
            <person name="Woyke T."/>
            <person name="Bristow J."/>
            <person name="Eisen J.A."/>
            <person name="Markowitz V."/>
            <person name="Hugenholtz P."/>
            <person name="Kyrpides N.C."/>
            <person name="Klenk H.P."/>
            <person name="Lapidus A."/>
        </authorList>
    </citation>
    <scope>NUCLEOTIDE SEQUENCE [LARGE SCALE GENOMIC DNA]</scope>
    <source>
        <strain evidence="3 4">DSM 18011</strain>
    </source>
</reference>
<evidence type="ECO:0000256" key="2">
    <source>
        <dbReference type="ARBA" id="ARBA00022679"/>
    </source>
</evidence>
<protein>
    <submittedName>
        <fullName evidence="3">Glycosyl transferase family 9</fullName>
    </submittedName>
</protein>
<dbReference type="AlphaFoldDB" id="F3ZQF0"/>
<evidence type="ECO:0000313" key="4">
    <source>
        <dbReference type="Proteomes" id="UP000018439"/>
    </source>
</evidence>
<keyword evidence="4" id="KW-1185">Reference proteome</keyword>
<dbReference type="Pfam" id="PF01075">
    <property type="entry name" value="Glyco_transf_9"/>
    <property type="match status" value="1"/>
</dbReference>
<dbReference type="HOGENOM" id="CLU_038371_3_0_10"/>
<dbReference type="PANTHER" id="PTHR30160:SF22">
    <property type="entry name" value="LIPOPOLYSACCHARIDE CORE BIOSYNTHESIS PROTEIN"/>
    <property type="match status" value="1"/>
</dbReference>
<organism evidence="3 4">
    <name type="scientific">Bacteroides coprosuis DSM 18011</name>
    <dbReference type="NCBI Taxonomy" id="679937"/>
    <lineage>
        <taxon>Bacteria</taxon>
        <taxon>Pseudomonadati</taxon>
        <taxon>Bacteroidota</taxon>
        <taxon>Bacteroidia</taxon>
        <taxon>Bacteroidales</taxon>
        <taxon>Bacteroidaceae</taxon>
        <taxon>Bacteroides</taxon>
    </lineage>
</organism>
<proteinExistence type="predicted"/>
<accession>F3ZQF0</accession>
<dbReference type="GO" id="GO:0009244">
    <property type="term" value="P:lipopolysaccharide core region biosynthetic process"/>
    <property type="evidence" value="ECO:0007669"/>
    <property type="project" value="TreeGrafter"/>
</dbReference>
<evidence type="ECO:0000313" key="3">
    <source>
        <dbReference type="EMBL" id="EGJ70528.1"/>
    </source>
</evidence>
<dbReference type="OrthoDB" id="9768048at2"/>
<dbReference type="Gene3D" id="3.40.50.2000">
    <property type="entry name" value="Glycogen Phosphorylase B"/>
    <property type="match status" value="2"/>
</dbReference>
<name>F3ZQF0_9BACE</name>
<keyword evidence="2 3" id="KW-0808">Transferase</keyword>
<gene>
    <name evidence="3" type="ORF">Bcop_0309</name>
</gene>
<dbReference type="Proteomes" id="UP000018439">
    <property type="component" value="Chromosome"/>
</dbReference>
<dbReference type="GO" id="GO:0008713">
    <property type="term" value="F:ADP-heptose-lipopolysaccharide heptosyltransferase activity"/>
    <property type="evidence" value="ECO:0007669"/>
    <property type="project" value="TreeGrafter"/>
</dbReference>
<dbReference type="CDD" id="cd03789">
    <property type="entry name" value="GT9_LPS_heptosyltransferase"/>
    <property type="match status" value="1"/>
</dbReference>
<keyword evidence="1" id="KW-0328">Glycosyltransferase</keyword>
<dbReference type="PANTHER" id="PTHR30160">
    <property type="entry name" value="TETRAACYLDISACCHARIDE 4'-KINASE-RELATED"/>
    <property type="match status" value="1"/>
</dbReference>
<dbReference type="EMBL" id="CM001167">
    <property type="protein sequence ID" value="EGJ70528.1"/>
    <property type="molecule type" value="Genomic_DNA"/>
</dbReference>
<dbReference type="SUPFAM" id="SSF53756">
    <property type="entry name" value="UDP-Glycosyltransferase/glycogen phosphorylase"/>
    <property type="match status" value="1"/>
</dbReference>
<dbReference type="eggNOG" id="COG0859">
    <property type="taxonomic scope" value="Bacteria"/>
</dbReference>
<dbReference type="GO" id="GO:0005829">
    <property type="term" value="C:cytosol"/>
    <property type="evidence" value="ECO:0007669"/>
    <property type="project" value="TreeGrafter"/>
</dbReference>
<evidence type="ECO:0000256" key="1">
    <source>
        <dbReference type="ARBA" id="ARBA00022676"/>
    </source>
</evidence>